<protein>
    <submittedName>
        <fullName evidence="2">Uncharacterized protein</fullName>
    </submittedName>
</protein>
<feature type="transmembrane region" description="Helical" evidence="1">
    <location>
        <begin position="20"/>
        <end position="42"/>
    </location>
</feature>
<proteinExistence type="predicted"/>
<comment type="caution">
    <text evidence="2">The sequence shown here is derived from an EMBL/GenBank/DDBJ whole genome shotgun (WGS) entry which is preliminary data.</text>
</comment>
<keyword evidence="1" id="KW-1133">Transmembrane helix</keyword>
<reference evidence="2" key="1">
    <citation type="submission" date="2022-01" db="EMBL/GenBank/DDBJ databases">
        <title>Colwellia maritima, isolated from seawater.</title>
        <authorList>
            <person name="Kristyanto S."/>
            <person name="Jung J."/>
            <person name="Jeon C.O."/>
        </authorList>
    </citation>
    <scope>NUCLEOTIDE SEQUENCE</scope>
    <source>
        <strain evidence="2">MSW7</strain>
    </source>
</reference>
<gene>
    <name evidence="2" type="ORF">L3081_23035</name>
</gene>
<evidence type="ECO:0000313" key="2">
    <source>
        <dbReference type="EMBL" id="MCI2285725.1"/>
    </source>
</evidence>
<keyword evidence="3" id="KW-1185">Reference proteome</keyword>
<keyword evidence="1" id="KW-0472">Membrane</keyword>
<keyword evidence="1" id="KW-0812">Transmembrane</keyword>
<dbReference type="Proteomes" id="UP001139646">
    <property type="component" value="Unassembled WGS sequence"/>
</dbReference>
<accession>A0ABS9X653</accession>
<organism evidence="2 3">
    <name type="scientific">Colwellia maritima</name>
    <dbReference type="NCBI Taxonomy" id="2912588"/>
    <lineage>
        <taxon>Bacteria</taxon>
        <taxon>Pseudomonadati</taxon>
        <taxon>Pseudomonadota</taxon>
        <taxon>Gammaproteobacteria</taxon>
        <taxon>Alteromonadales</taxon>
        <taxon>Colwelliaceae</taxon>
        <taxon>Colwellia</taxon>
    </lineage>
</organism>
<evidence type="ECO:0000256" key="1">
    <source>
        <dbReference type="SAM" id="Phobius"/>
    </source>
</evidence>
<dbReference type="EMBL" id="JAKKSL010000006">
    <property type="protein sequence ID" value="MCI2285725.1"/>
    <property type="molecule type" value="Genomic_DNA"/>
</dbReference>
<sequence length="82" mass="9542">MLDLFYVTYRGPVFMWHENGQWLTVFVHFSIALSTASLYWIINKRAIAKRKNKINSGLKTAFVSTPCDLSDDKDHNNMNMTK</sequence>
<name>A0ABS9X653_9GAMM</name>
<evidence type="ECO:0000313" key="3">
    <source>
        <dbReference type="Proteomes" id="UP001139646"/>
    </source>
</evidence>
<dbReference type="RefSeq" id="WP_242288603.1">
    <property type="nucleotide sequence ID" value="NZ_JAKKSL010000006.1"/>
</dbReference>